<dbReference type="OrthoDB" id="5362978at2759"/>
<dbReference type="Proteomes" id="UP000217790">
    <property type="component" value="Unassembled WGS sequence"/>
</dbReference>
<gene>
    <name evidence="1" type="ORF">ARMGADRAFT_1163596</name>
</gene>
<protein>
    <recommendedName>
        <fullName evidence="3">NERD domain-containing protein</fullName>
    </recommendedName>
</protein>
<sequence length="155" mass="17967">MPWPEKVLRQFEASPPTPIENEFHGAYNKLLNTLFPPDTDFTVVPQYLEHNSLKGTDFIVMFEVIFHNKPVFVLQLKNPSHLLYDSRRQIADDQIRQRMIDVRKHCPILTLHGVSAIGTRLCFYRLDLTQGRLQIMPPAIPGDPLFMIDTAPEER</sequence>
<evidence type="ECO:0000313" key="1">
    <source>
        <dbReference type="EMBL" id="PBK95900.1"/>
    </source>
</evidence>
<evidence type="ECO:0008006" key="3">
    <source>
        <dbReference type="Google" id="ProtNLM"/>
    </source>
</evidence>
<organism evidence="1 2">
    <name type="scientific">Armillaria gallica</name>
    <name type="common">Bulbous honey fungus</name>
    <name type="synonym">Armillaria bulbosa</name>
    <dbReference type="NCBI Taxonomy" id="47427"/>
    <lineage>
        <taxon>Eukaryota</taxon>
        <taxon>Fungi</taxon>
        <taxon>Dikarya</taxon>
        <taxon>Basidiomycota</taxon>
        <taxon>Agaricomycotina</taxon>
        <taxon>Agaricomycetes</taxon>
        <taxon>Agaricomycetidae</taxon>
        <taxon>Agaricales</taxon>
        <taxon>Marasmiineae</taxon>
        <taxon>Physalacriaceae</taxon>
        <taxon>Armillaria</taxon>
    </lineage>
</organism>
<dbReference type="InParanoid" id="A0A2H3DP94"/>
<reference evidence="2" key="1">
    <citation type="journal article" date="2017" name="Nat. Ecol. Evol.">
        <title>Genome expansion and lineage-specific genetic innovations in the forest pathogenic fungi Armillaria.</title>
        <authorList>
            <person name="Sipos G."/>
            <person name="Prasanna A.N."/>
            <person name="Walter M.C."/>
            <person name="O'Connor E."/>
            <person name="Balint B."/>
            <person name="Krizsan K."/>
            <person name="Kiss B."/>
            <person name="Hess J."/>
            <person name="Varga T."/>
            <person name="Slot J."/>
            <person name="Riley R."/>
            <person name="Boka B."/>
            <person name="Rigling D."/>
            <person name="Barry K."/>
            <person name="Lee J."/>
            <person name="Mihaltcheva S."/>
            <person name="LaButti K."/>
            <person name="Lipzen A."/>
            <person name="Waldron R."/>
            <person name="Moloney N.M."/>
            <person name="Sperisen C."/>
            <person name="Kredics L."/>
            <person name="Vagvoelgyi C."/>
            <person name="Patrignani A."/>
            <person name="Fitzpatrick D."/>
            <person name="Nagy I."/>
            <person name="Doyle S."/>
            <person name="Anderson J.B."/>
            <person name="Grigoriev I.V."/>
            <person name="Gueldener U."/>
            <person name="Muensterkoetter M."/>
            <person name="Nagy L.G."/>
        </authorList>
    </citation>
    <scope>NUCLEOTIDE SEQUENCE [LARGE SCALE GENOMIC DNA]</scope>
    <source>
        <strain evidence="2">Ar21-2</strain>
    </source>
</reference>
<dbReference type="STRING" id="47427.A0A2H3DP94"/>
<dbReference type="EMBL" id="KZ293651">
    <property type="protein sequence ID" value="PBK95900.1"/>
    <property type="molecule type" value="Genomic_DNA"/>
</dbReference>
<name>A0A2H3DP94_ARMGA</name>
<accession>A0A2H3DP94</accession>
<dbReference type="OMA" id="TICSAWR"/>
<dbReference type="AlphaFoldDB" id="A0A2H3DP94"/>
<evidence type="ECO:0000313" key="2">
    <source>
        <dbReference type="Proteomes" id="UP000217790"/>
    </source>
</evidence>
<keyword evidence="2" id="KW-1185">Reference proteome</keyword>
<proteinExistence type="predicted"/>